<evidence type="ECO:0000313" key="4">
    <source>
        <dbReference type="EMBL" id="SJM57325.1"/>
    </source>
</evidence>
<keyword evidence="1 2" id="KW-0238">DNA-binding</keyword>
<evidence type="ECO:0000256" key="2">
    <source>
        <dbReference type="PROSITE-ProRule" id="PRU00335"/>
    </source>
</evidence>
<dbReference type="Pfam" id="PF00440">
    <property type="entry name" value="TetR_N"/>
    <property type="match status" value="1"/>
</dbReference>
<dbReference type="Proteomes" id="UP000195787">
    <property type="component" value="Unassembled WGS sequence"/>
</dbReference>
<protein>
    <submittedName>
        <fullName evidence="4">Transcriptional regulator, TetR family</fullName>
    </submittedName>
</protein>
<keyword evidence="5" id="KW-1185">Reference proteome</keyword>
<dbReference type="PRINTS" id="PR00455">
    <property type="entry name" value="HTHTETR"/>
</dbReference>
<proteinExistence type="predicted"/>
<feature type="domain" description="HTH tetR-type" evidence="3">
    <location>
        <begin position="6"/>
        <end position="66"/>
    </location>
</feature>
<gene>
    <name evidence="4" type="ORF">CZ674_05430</name>
</gene>
<dbReference type="GO" id="GO:0003677">
    <property type="term" value="F:DNA binding"/>
    <property type="evidence" value="ECO:0007669"/>
    <property type="project" value="UniProtKB-UniRule"/>
</dbReference>
<dbReference type="Gene3D" id="1.10.357.10">
    <property type="entry name" value="Tetracycline Repressor, domain 2"/>
    <property type="match status" value="1"/>
</dbReference>
<accession>A0A1R4FN18</accession>
<dbReference type="EMBL" id="FUHU01000026">
    <property type="protein sequence ID" value="SJM57325.1"/>
    <property type="molecule type" value="Genomic_DNA"/>
</dbReference>
<dbReference type="AlphaFoldDB" id="A0A1R4FN18"/>
<evidence type="ECO:0000259" key="3">
    <source>
        <dbReference type="PROSITE" id="PS50977"/>
    </source>
</evidence>
<sequence length="192" mass="21132">MQARASHRIESLLDAAAAAIDAGGYETLTTQIVAERAGASIGTVYRYFPDRLAVIRGLAERNTERLLVKVDEVFAQELPEWKLYFRGLIDAFATLLKTEPGFRAVRTGDHIEFADGRARTRVTDDLVERLWERVSTQFGLDENSGNRESIRVAAVLAIGLTYSAFSAFPGGDNSLLNAARRHSELEAAPAFS</sequence>
<dbReference type="PROSITE" id="PS50977">
    <property type="entry name" value="HTH_TETR_2"/>
    <property type="match status" value="1"/>
</dbReference>
<evidence type="ECO:0000256" key="1">
    <source>
        <dbReference type="ARBA" id="ARBA00023125"/>
    </source>
</evidence>
<evidence type="ECO:0000313" key="5">
    <source>
        <dbReference type="Proteomes" id="UP000195787"/>
    </source>
</evidence>
<dbReference type="SUPFAM" id="SSF46689">
    <property type="entry name" value="Homeodomain-like"/>
    <property type="match status" value="1"/>
</dbReference>
<reference evidence="4 5" key="1">
    <citation type="submission" date="2017-02" db="EMBL/GenBank/DDBJ databases">
        <authorList>
            <person name="Peterson S.W."/>
        </authorList>
    </citation>
    <scope>NUCLEOTIDE SEQUENCE [LARGE SCALE GENOMIC DNA]</scope>
    <source>
        <strain evidence="4 5">LMG 22410</strain>
    </source>
</reference>
<dbReference type="InterPro" id="IPR001647">
    <property type="entry name" value="HTH_TetR"/>
</dbReference>
<name>A0A1R4FN18_9MICO</name>
<feature type="DNA-binding region" description="H-T-H motif" evidence="2">
    <location>
        <begin position="29"/>
        <end position="48"/>
    </location>
</feature>
<dbReference type="OrthoDB" id="9816320at2"/>
<organism evidence="4 5">
    <name type="scientific">Agrococcus casei LMG 22410</name>
    <dbReference type="NCBI Taxonomy" id="1255656"/>
    <lineage>
        <taxon>Bacteria</taxon>
        <taxon>Bacillati</taxon>
        <taxon>Actinomycetota</taxon>
        <taxon>Actinomycetes</taxon>
        <taxon>Micrococcales</taxon>
        <taxon>Microbacteriaceae</taxon>
        <taxon>Agrococcus</taxon>
    </lineage>
</organism>
<dbReference type="GeneID" id="303172651"/>
<dbReference type="RefSeq" id="WP_159456912.1">
    <property type="nucleotide sequence ID" value="NZ_FUHU01000026.1"/>
</dbReference>
<dbReference type="InterPro" id="IPR009057">
    <property type="entry name" value="Homeodomain-like_sf"/>
</dbReference>